<proteinExistence type="predicted"/>
<protein>
    <submittedName>
        <fullName evidence="2">Uncharacterized protein</fullName>
    </submittedName>
</protein>
<dbReference type="STRING" id="109895.A0A507E0G9"/>
<organism evidence="2 3">
    <name type="scientific">Powellomyces hirtus</name>
    <dbReference type="NCBI Taxonomy" id="109895"/>
    <lineage>
        <taxon>Eukaryota</taxon>
        <taxon>Fungi</taxon>
        <taxon>Fungi incertae sedis</taxon>
        <taxon>Chytridiomycota</taxon>
        <taxon>Chytridiomycota incertae sedis</taxon>
        <taxon>Chytridiomycetes</taxon>
        <taxon>Spizellomycetales</taxon>
        <taxon>Powellomycetaceae</taxon>
        <taxon>Powellomyces</taxon>
    </lineage>
</organism>
<gene>
    <name evidence="2" type="ORF">PhCBS80983_g03955</name>
</gene>
<dbReference type="Pfam" id="PF14027">
    <property type="entry name" value="Questin_oxidase"/>
    <property type="match status" value="1"/>
</dbReference>
<comment type="caution">
    <text evidence="2">The sequence shown here is derived from an EMBL/GenBank/DDBJ whole genome shotgun (WGS) entry which is preliminary data.</text>
</comment>
<sequence length="464" mass="51520">MPVIAPLSATASVLSASGASAASLPNKVRIVPAFSDESDAIRWAEVEKLLKKDFEAHHIEVLNRHTKEHQPNYAIHALLSLYKVNASETILRERYDLESKMLDPVGPSVAKISESNWKEHLGKGQTMYADFTAFFLAEIQAQGIKPTVAKYAPTLIPGLGGDCFHPLLHLGLGLEFQQPLIVAQGLSYWAYTYAPIIDKLPAIMGEDDVANVLEILQDVREDTRFDPEAIHPQWGAIEFHKRVRKAINSKLGADLAELMSEWNVEPNDESINKALEELTDATVLSSATTFHTFPQQLDFPLTHTLIAASSLHMVLPYITRNEDKVELLRRFMLAFLALYVSQGRPTLHPDRLEAIYAESVDDTQLSLPSTSPIGSPTLPNTPQLAAREWHILAGAPAHVDDDVHVMEVIAALKSWEDKYGEKKGYYMKAAKVVRSVVKTGSSDQWEYRGAGYPPSTSFALEMEE</sequence>
<dbReference type="GO" id="GO:0016491">
    <property type="term" value="F:oxidoreductase activity"/>
    <property type="evidence" value="ECO:0007669"/>
    <property type="project" value="UniProtKB-KW"/>
</dbReference>
<name>A0A507E0G9_9FUNG</name>
<dbReference type="EMBL" id="QEAQ01000055">
    <property type="protein sequence ID" value="TPX57241.1"/>
    <property type="molecule type" value="Genomic_DNA"/>
</dbReference>
<dbReference type="PANTHER" id="PTHR35870:SF1">
    <property type="entry name" value="PROTEIN, PUTATIVE (AFU_ORTHOLOGUE AFUA_5G03330)-RELATED"/>
    <property type="match status" value="1"/>
</dbReference>
<dbReference type="InterPro" id="IPR025337">
    <property type="entry name" value="Questin_oxidase-like"/>
</dbReference>
<dbReference type="PANTHER" id="PTHR35870">
    <property type="entry name" value="PROTEIN, PUTATIVE (AFU_ORTHOLOGUE AFUA_5G03330)-RELATED"/>
    <property type="match status" value="1"/>
</dbReference>
<keyword evidence="3" id="KW-1185">Reference proteome</keyword>
<evidence type="ECO:0000256" key="1">
    <source>
        <dbReference type="ARBA" id="ARBA00023002"/>
    </source>
</evidence>
<dbReference type="AlphaFoldDB" id="A0A507E0G9"/>
<keyword evidence="1" id="KW-0560">Oxidoreductase</keyword>
<dbReference type="OrthoDB" id="10004862at2759"/>
<evidence type="ECO:0000313" key="3">
    <source>
        <dbReference type="Proteomes" id="UP000318582"/>
    </source>
</evidence>
<evidence type="ECO:0000313" key="2">
    <source>
        <dbReference type="EMBL" id="TPX57241.1"/>
    </source>
</evidence>
<dbReference type="Proteomes" id="UP000318582">
    <property type="component" value="Unassembled WGS sequence"/>
</dbReference>
<accession>A0A507E0G9</accession>
<reference evidence="2 3" key="1">
    <citation type="journal article" date="2019" name="Sci. Rep.">
        <title>Comparative genomics of chytrid fungi reveal insights into the obligate biotrophic and pathogenic lifestyle of Synchytrium endobioticum.</title>
        <authorList>
            <person name="van de Vossenberg B.T.L.H."/>
            <person name="Warris S."/>
            <person name="Nguyen H.D.T."/>
            <person name="van Gent-Pelzer M.P.E."/>
            <person name="Joly D.L."/>
            <person name="van de Geest H.C."/>
            <person name="Bonants P.J.M."/>
            <person name="Smith D.S."/>
            <person name="Levesque C.A."/>
            <person name="van der Lee T.A.J."/>
        </authorList>
    </citation>
    <scope>NUCLEOTIDE SEQUENCE [LARGE SCALE GENOMIC DNA]</scope>
    <source>
        <strain evidence="2 3">CBS 809.83</strain>
    </source>
</reference>